<dbReference type="STRING" id="695939.SAMN00790413_03168"/>
<dbReference type="AlphaFoldDB" id="A0A1W1VTC2"/>
<dbReference type="InterPro" id="IPR000551">
    <property type="entry name" value="MerR-type_HTH_dom"/>
</dbReference>
<keyword evidence="4" id="KW-0804">Transcription</keyword>
<evidence type="ECO:0000259" key="6">
    <source>
        <dbReference type="PROSITE" id="PS50937"/>
    </source>
</evidence>
<keyword evidence="2" id="KW-0805">Transcription regulation</keyword>
<dbReference type="PANTHER" id="PTHR30204">
    <property type="entry name" value="REDOX-CYCLING DRUG-SENSING TRANSCRIPTIONAL ACTIVATOR SOXR"/>
    <property type="match status" value="1"/>
</dbReference>
<dbReference type="EMBL" id="FWWU01000009">
    <property type="protein sequence ID" value="SMB96134.1"/>
    <property type="molecule type" value="Genomic_DNA"/>
</dbReference>
<keyword evidence="8" id="KW-1185">Reference proteome</keyword>
<dbReference type="GO" id="GO:0003677">
    <property type="term" value="F:DNA binding"/>
    <property type="evidence" value="ECO:0007669"/>
    <property type="project" value="UniProtKB-KW"/>
</dbReference>
<dbReference type="Proteomes" id="UP000192582">
    <property type="component" value="Unassembled WGS sequence"/>
</dbReference>
<evidence type="ECO:0000256" key="1">
    <source>
        <dbReference type="ARBA" id="ARBA00022491"/>
    </source>
</evidence>
<dbReference type="InterPro" id="IPR009061">
    <property type="entry name" value="DNA-bd_dom_put_sf"/>
</dbReference>
<proteinExistence type="predicted"/>
<reference evidence="7 8" key="1">
    <citation type="submission" date="2017-04" db="EMBL/GenBank/DDBJ databases">
        <authorList>
            <person name="Afonso C.L."/>
            <person name="Miller P.J."/>
            <person name="Scott M.A."/>
            <person name="Spackman E."/>
            <person name="Goraichik I."/>
            <person name="Dimitrov K.M."/>
            <person name="Suarez D.L."/>
            <person name="Swayne D.E."/>
        </authorList>
    </citation>
    <scope>NUCLEOTIDE SEQUENCE [LARGE SCALE GENOMIC DNA]</scope>
    <source>
        <strain evidence="7 8">KR-140</strain>
    </source>
</reference>
<feature type="coiled-coil region" evidence="5">
    <location>
        <begin position="201"/>
        <end position="235"/>
    </location>
</feature>
<dbReference type="GO" id="GO:0003700">
    <property type="term" value="F:DNA-binding transcription factor activity"/>
    <property type="evidence" value="ECO:0007669"/>
    <property type="project" value="InterPro"/>
</dbReference>
<dbReference type="InterPro" id="IPR047057">
    <property type="entry name" value="MerR_fam"/>
</dbReference>
<evidence type="ECO:0000256" key="5">
    <source>
        <dbReference type="SAM" id="Coils"/>
    </source>
</evidence>
<sequence>MAPTAQVIRLAPGEFAQLVGEFAARLKADPAFADMMAVVCGGPERLQLFLQPSGVGMSRFAGLVGLPASTVRHYQRLGLVTPYEVRGKFRFWVHNIIQVESVGQWRDLGLSLTEIQAQRSHERLGGQALTWNALTRHGLNALVMEKAVRIGVPEVLGGGPPMNPPEAGTVWLSLQEVGWTASREVVRPSIPGERQDTPRLLNEIRTARRRLEQQLQRLTERVERARRLEAALERAGRG</sequence>
<dbReference type="RefSeq" id="WP_084050656.1">
    <property type="nucleotide sequence ID" value="NZ_FWWU01000009.1"/>
</dbReference>
<evidence type="ECO:0000256" key="3">
    <source>
        <dbReference type="ARBA" id="ARBA00023125"/>
    </source>
</evidence>
<gene>
    <name evidence="7" type="ORF">SAMN00790413_03168</name>
</gene>
<dbReference type="PANTHER" id="PTHR30204:SF69">
    <property type="entry name" value="MERR-FAMILY TRANSCRIPTIONAL REGULATOR"/>
    <property type="match status" value="1"/>
</dbReference>
<name>A0A1W1VTC2_9DEIO</name>
<protein>
    <submittedName>
        <fullName evidence="7">MerR HTH family regulatory protein</fullName>
    </submittedName>
</protein>
<dbReference type="SUPFAM" id="SSF46955">
    <property type="entry name" value="Putative DNA-binding domain"/>
    <property type="match status" value="1"/>
</dbReference>
<evidence type="ECO:0000313" key="7">
    <source>
        <dbReference type="EMBL" id="SMB96134.1"/>
    </source>
</evidence>
<keyword evidence="3" id="KW-0238">DNA-binding</keyword>
<feature type="domain" description="HTH merR-type" evidence="6">
    <location>
        <begin position="57"/>
        <end position="121"/>
    </location>
</feature>
<dbReference type="Gene3D" id="1.10.1660.10">
    <property type="match status" value="1"/>
</dbReference>
<dbReference type="OrthoDB" id="66855at2"/>
<keyword evidence="5" id="KW-0175">Coiled coil</keyword>
<evidence type="ECO:0000256" key="2">
    <source>
        <dbReference type="ARBA" id="ARBA00023015"/>
    </source>
</evidence>
<keyword evidence="1" id="KW-0678">Repressor</keyword>
<evidence type="ECO:0000313" key="8">
    <source>
        <dbReference type="Proteomes" id="UP000192582"/>
    </source>
</evidence>
<dbReference type="PROSITE" id="PS50937">
    <property type="entry name" value="HTH_MERR_2"/>
    <property type="match status" value="1"/>
</dbReference>
<evidence type="ECO:0000256" key="4">
    <source>
        <dbReference type="ARBA" id="ARBA00023163"/>
    </source>
</evidence>
<organism evidence="7 8">
    <name type="scientific">Deinococcus hopiensis KR-140</name>
    <dbReference type="NCBI Taxonomy" id="695939"/>
    <lineage>
        <taxon>Bacteria</taxon>
        <taxon>Thermotogati</taxon>
        <taxon>Deinococcota</taxon>
        <taxon>Deinococci</taxon>
        <taxon>Deinococcales</taxon>
        <taxon>Deinococcaceae</taxon>
        <taxon>Deinococcus</taxon>
    </lineage>
</organism>
<accession>A0A1W1VTC2</accession>
<dbReference type="Pfam" id="PF13411">
    <property type="entry name" value="MerR_1"/>
    <property type="match status" value="1"/>
</dbReference>
<dbReference type="CDD" id="cd00592">
    <property type="entry name" value="HTH_MerR-like"/>
    <property type="match status" value="1"/>
</dbReference>